<evidence type="ECO:0000256" key="1">
    <source>
        <dbReference type="SAM" id="MobiDB-lite"/>
    </source>
</evidence>
<protein>
    <submittedName>
        <fullName evidence="2">Uncharacterized protein</fullName>
    </submittedName>
</protein>
<gene>
    <name evidence="2" type="ORF">PG996_005346</name>
</gene>
<comment type="caution">
    <text evidence="2">The sequence shown here is derived from an EMBL/GenBank/DDBJ whole genome shotgun (WGS) entry which is preliminary data.</text>
</comment>
<proteinExistence type="predicted"/>
<sequence>MLPNSSIPNQLPSYEESCNPAPRPIPPATAGAFYREHPGGVSIKLDFVSVPGEPIKKQAWYGVLHVKCDNVPETMRQGLFIGPGNIVHEDGYLELTRSYDTEFQGRWPYTRHHYLRDL</sequence>
<evidence type="ECO:0000313" key="2">
    <source>
        <dbReference type="EMBL" id="KAK8071998.1"/>
    </source>
</evidence>
<evidence type="ECO:0000313" key="3">
    <source>
        <dbReference type="Proteomes" id="UP001446871"/>
    </source>
</evidence>
<name>A0ABR1VL66_9PEZI</name>
<organism evidence="2 3">
    <name type="scientific">Apiospora saccharicola</name>
    <dbReference type="NCBI Taxonomy" id="335842"/>
    <lineage>
        <taxon>Eukaryota</taxon>
        <taxon>Fungi</taxon>
        <taxon>Dikarya</taxon>
        <taxon>Ascomycota</taxon>
        <taxon>Pezizomycotina</taxon>
        <taxon>Sordariomycetes</taxon>
        <taxon>Xylariomycetidae</taxon>
        <taxon>Amphisphaeriales</taxon>
        <taxon>Apiosporaceae</taxon>
        <taxon>Apiospora</taxon>
    </lineage>
</organism>
<dbReference type="Proteomes" id="UP001446871">
    <property type="component" value="Unassembled WGS sequence"/>
</dbReference>
<dbReference type="EMBL" id="JAQQWM010000003">
    <property type="protein sequence ID" value="KAK8071998.1"/>
    <property type="molecule type" value="Genomic_DNA"/>
</dbReference>
<reference evidence="2 3" key="1">
    <citation type="submission" date="2023-01" db="EMBL/GenBank/DDBJ databases">
        <title>Analysis of 21 Apiospora genomes using comparative genomics revels a genus with tremendous synthesis potential of carbohydrate active enzymes and secondary metabolites.</title>
        <authorList>
            <person name="Sorensen T."/>
        </authorList>
    </citation>
    <scope>NUCLEOTIDE SEQUENCE [LARGE SCALE GENOMIC DNA]</scope>
    <source>
        <strain evidence="2 3">CBS 83171</strain>
    </source>
</reference>
<feature type="region of interest" description="Disordered" evidence="1">
    <location>
        <begin position="1"/>
        <end position="29"/>
    </location>
</feature>
<feature type="compositionally biased region" description="Polar residues" evidence="1">
    <location>
        <begin position="1"/>
        <end position="12"/>
    </location>
</feature>
<accession>A0ABR1VL66</accession>
<keyword evidence="3" id="KW-1185">Reference proteome</keyword>